<feature type="non-terminal residue" evidence="1">
    <location>
        <position position="1"/>
    </location>
</feature>
<evidence type="ECO:0000313" key="2">
    <source>
        <dbReference type="Proteomes" id="UP000265520"/>
    </source>
</evidence>
<dbReference type="EMBL" id="LXQA011064536">
    <property type="protein sequence ID" value="MCI83333.1"/>
    <property type="molecule type" value="Genomic_DNA"/>
</dbReference>
<organism evidence="1 2">
    <name type="scientific">Trifolium medium</name>
    <dbReference type="NCBI Taxonomy" id="97028"/>
    <lineage>
        <taxon>Eukaryota</taxon>
        <taxon>Viridiplantae</taxon>
        <taxon>Streptophyta</taxon>
        <taxon>Embryophyta</taxon>
        <taxon>Tracheophyta</taxon>
        <taxon>Spermatophyta</taxon>
        <taxon>Magnoliopsida</taxon>
        <taxon>eudicotyledons</taxon>
        <taxon>Gunneridae</taxon>
        <taxon>Pentapetalae</taxon>
        <taxon>rosids</taxon>
        <taxon>fabids</taxon>
        <taxon>Fabales</taxon>
        <taxon>Fabaceae</taxon>
        <taxon>Papilionoideae</taxon>
        <taxon>50 kb inversion clade</taxon>
        <taxon>NPAAA clade</taxon>
        <taxon>Hologalegina</taxon>
        <taxon>IRL clade</taxon>
        <taxon>Trifolieae</taxon>
        <taxon>Trifolium</taxon>
    </lineage>
</organism>
<name>A0A392V7D6_9FABA</name>
<protein>
    <submittedName>
        <fullName evidence="1">Uncharacterized protein</fullName>
    </submittedName>
</protein>
<sequence>YIQPMVFCWEREDIDKPLTEDDLPSASGWDDLESYYD</sequence>
<dbReference type="Proteomes" id="UP000265520">
    <property type="component" value="Unassembled WGS sequence"/>
</dbReference>
<dbReference type="AlphaFoldDB" id="A0A392V7D6"/>
<keyword evidence="2" id="KW-1185">Reference proteome</keyword>
<comment type="caution">
    <text evidence="1">The sequence shown here is derived from an EMBL/GenBank/DDBJ whole genome shotgun (WGS) entry which is preliminary data.</text>
</comment>
<reference evidence="1 2" key="1">
    <citation type="journal article" date="2018" name="Front. Plant Sci.">
        <title>Red Clover (Trifolium pratense) and Zigzag Clover (T. medium) - A Picture of Genomic Similarities and Differences.</title>
        <authorList>
            <person name="Dluhosova J."/>
            <person name="Istvanek J."/>
            <person name="Nedelnik J."/>
            <person name="Repkova J."/>
        </authorList>
    </citation>
    <scope>NUCLEOTIDE SEQUENCE [LARGE SCALE GENOMIC DNA]</scope>
    <source>
        <strain evidence="2">cv. 10/8</strain>
        <tissue evidence="1">Leaf</tissue>
    </source>
</reference>
<accession>A0A392V7D6</accession>
<evidence type="ECO:0000313" key="1">
    <source>
        <dbReference type="EMBL" id="MCI83333.1"/>
    </source>
</evidence>
<proteinExistence type="predicted"/>